<dbReference type="InterPro" id="IPR056940">
    <property type="entry name" value="PEX18_PEX21_C"/>
</dbReference>
<sequence>MSLCQAGANPISRLAGKSEQLRGVGRLHDARPGVGGVRDGREAQFRGAGASAQPMAQPVPHPMAAAPAAADAWVNQFSNMHIKDPLSFSSEYQRLYSSYEQPQAVRPAQPQTLHAVQPQYQRQFYPSSYSQSLSQQFSQSFTADNSALFDSEFDQIEQEEAAQQQQQQQQQGPAAQDTATAVPALDDEQAKFQQAATEIYARLSPGPQTPPEMEAKLHNPKLQNSKFLGLMRRISDGVVTLQNDQNSQKYTQLYSPTTGEVVGNEYFPVVDAILEP</sequence>
<organism evidence="8 9">
    <name type="scientific">Lachancea thermotolerans (strain ATCC 56472 / CBS 6340 / NRRL Y-8284)</name>
    <name type="common">Yeast</name>
    <name type="synonym">Kluyveromyces thermotolerans</name>
    <dbReference type="NCBI Taxonomy" id="559295"/>
    <lineage>
        <taxon>Eukaryota</taxon>
        <taxon>Fungi</taxon>
        <taxon>Dikarya</taxon>
        <taxon>Ascomycota</taxon>
        <taxon>Saccharomycotina</taxon>
        <taxon>Saccharomycetes</taxon>
        <taxon>Saccharomycetales</taxon>
        <taxon>Saccharomycetaceae</taxon>
        <taxon>Lachancea</taxon>
    </lineage>
</organism>
<feature type="region of interest" description="Disordered" evidence="6">
    <location>
        <begin position="157"/>
        <end position="181"/>
    </location>
</feature>
<dbReference type="RefSeq" id="XP_002552291.1">
    <property type="nucleotide sequence ID" value="XM_002552245.1"/>
</dbReference>
<feature type="compositionally biased region" description="Low complexity" evidence="6">
    <location>
        <begin position="161"/>
        <end position="176"/>
    </location>
</feature>
<evidence type="ECO:0000256" key="3">
    <source>
        <dbReference type="ARBA" id="ARBA00022490"/>
    </source>
</evidence>
<accession>C5DDJ2</accession>
<dbReference type="Proteomes" id="UP000002036">
    <property type="component" value="Chromosome C"/>
</dbReference>
<dbReference type="GO" id="GO:0005777">
    <property type="term" value="C:peroxisome"/>
    <property type="evidence" value="ECO:0007669"/>
    <property type="project" value="UniProtKB-SubCell"/>
</dbReference>
<keyword evidence="3" id="KW-0963">Cytoplasm</keyword>
<comment type="subcellular location">
    <subcellularLocation>
        <location evidence="2">Cytoplasm</location>
    </subcellularLocation>
    <subcellularLocation>
        <location evidence="1">Peroxisome</location>
    </subcellularLocation>
</comment>
<dbReference type="GeneID" id="8291149"/>
<keyword evidence="9" id="KW-1185">Reference proteome</keyword>
<dbReference type="Pfam" id="PF25098">
    <property type="entry name" value="PEX18_PEX21_C"/>
    <property type="match status" value="1"/>
</dbReference>
<evidence type="ECO:0000256" key="5">
    <source>
        <dbReference type="ARBA" id="ARBA00023140"/>
    </source>
</evidence>
<evidence type="ECO:0000256" key="6">
    <source>
        <dbReference type="SAM" id="MobiDB-lite"/>
    </source>
</evidence>
<evidence type="ECO:0000256" key="2">
    <source>
        <dbReference type="ARBA" id="ARBA00004496"/>
    </source>
</evidence>
<dbReference type="Gene3D" id="6.10.280.230">
    <property type="match status" value="1"/>
</dbReference>
<dbReference type="AlphaFoldDB" id="C5DDJ2"/>
<name>C5DDJ2_LACTC</name>
<evidence type="ECO:0000256" key="1">
    <source>
        <dbReference type="ARBA" id="ARBA00004275"/>
    </source>
</evidence>
<evidence type="ECO:0000259" key="7">
    <source>
        <dbReference type="Pfam" id="PF25098"/>
    </source>
</evidence>
<dbReference type="STRING" id="559295.C5DDJ2"/>
<evidence type="ECO:0000313" key="8">
    <source>
        <dbReference type="EMBL" id="CAR21853.1"/>
    </source>
</evidence>
<dbReference type="OMA" id="NENSTIM"/>
<gene>
    <name evidence="8" type="ordered locus">KLTH0C01430g</name>
</gene>
<dbReference type="KEGG" id="lth:KLTH0C01430g"/>
<keyword evidence="5" id="KW-0576">Peroxisome</keyword>
<dbReference type="InParanoid" id="C5DDJ2"/>
<evidence type="ECO:0000256" key="4">
    <source>
        <dbReference type="ARBA" id="ARBA00022843"/>
    </source>
</evidence>
<reference evidence="8 9" key="1">
    <citation type="journal article" date="2009" name="Genome Res.">
        <title>Comparative genomics of protoploid Saccharomycetaceae.</title>
        <authorList>
            <consortium name="The Genolevures Consortium"/>
            <person name="Souciet J.-L."/>
            <person name="Dujon B."/>
            <person name="Gaillardin C."/>
            <person name="Johnston M."/>
            <person name="Baret P.V."/>
            <person name="Cliften P."/>
            <person name="Sherman D.J."/>
            <person name="Weissenbach J."/>
            <person name="Westhof E."/>
            <person name="Wincker P."/>
            <person name="Jubin C."/>
            <person name="Poulain J."/>
            <person name="Barbe V."/>
            <person name="Segurens B."/>
            <person name="Artiguenave F."/>
            <person name="Anthouard V."/>
            <person name="Vacherie B."/>
            <person name="Val M.-E."/>
            <person name="Fulton R.S."/>
            <person name="Minx P."/>
            <person name="Wilson R."/>
            <person name="Durrens P."/>
            <person name="Jean G."/>
            <person name="Marck C."/>
            <person name="Martin T."/>
            <person name="Nikolski M."/>
            <person name="Rolland T."/>
            <person name="Seret M.-L."/>
            <person name="Casaregola S."/>
            <person name="Despons L."/>
            <person name="Fairhead C."/>
            <person name="Fischer G."/>
            <person name="Lafontaine I."/>
            <person name="Leh V."/>
            <person name="Lemaire M."/>
            <person name="de Montigny J."/>
            <person name="Neuveglise C."/>
            <person name="Thierry A."/>
            <person name="Blanc-Lenfle I."/>
            <person name="Bleykasten C."/>
            <person name="Diffels J."/>
            <person name="Fritsch E."/>
            <person name="Frangeul L."/>
            <person name="Goeffon A."/>
            <person name="Jauniaux N."/>
            <person name="Kachouri-Lafond R."/>
            <person name="Payen C."/>
            <person name="Potier S."/>
            <person name="Pribylova L."/>
            <person name="Ozanne C."/>
            <person name="Richard G.-F."/>
            <person name="Sacerdot C."/>
            <person name="Straub M.-L."/>
            <person name="Talla E."/>
        </authorList>
    </citation>
    <scope>NUCLEOTIDE SEQUENCE [LARGE SCALE GENOMIC DNA]</scope>
    <source>
        <strain evidence="9">ATCC 56472 / CBS 6340 / NRRL Y-8284</strain>
    </source>
</reference>
<dbReference type="EMBL" id="CU928167">
    <property type="protein sequence ID" value="CAR21853.1"/>
    <property type="molecule type" value="Genomic_DNA"/>
</dbReference>
<protein>
    <submittedName>
        <fullName evidence="8">KLTH0C01430p</fullName>
    </submittedName>
</protein>
<dbReference type="eggNOG" id="ENOG502S8JP">
    <property type="taxonomic scope" value="Eukaryota"/>
</dbReference>
<dbReference type="FunCoup" id="C5DDJ2">
    <property type="interactions" value="37"/>
</dbReference>
<keyword evidence="4" id="KW-0832">Ubl conjugation</keyword>
<dbReference type="OrthoDB" id="4035272at2759"/>
<evidence type="ECO:0000313" key="9">
    <source>
        <dbReference type="Proteomes" id="UP000002036"/>
    </source>
</evidence>
<feature type="domain" description="PEX18/PEX21 C-terminal" evidence="7">
    <location>
        <begin position="185"/>
        <end position="260"/>
    </location>
</feature>
<dbReference type="HOGENOM" id="CLU_078821_0_0_1"/>
<proteinExistence type="predicted"/>